<organism evidence="7 8">
    <name type="scientific">Strigomonas culicis</name>
    <dbReference type="NCBI Taxonomy" id="28005"/>
    <lineage>
        <taxon>Eukaryota</taxon>
        <taxon>Discoba</taxon>
        <taxon>Euglenozoa</taxon>
        <taxon>Kinetoplastea</taxon>
        <taxon>Metakinetoplastina</taxon>
        <taxon>Trypanosomatida</taxon>
        <taxon>Trypanosomatidae</taxon>
        <taxon>Strigomonadinae</taxon>
        <taxon>Strigomonas</taxon>
    </lineage>
</organism>
<evidence type="ECO:0000256" key="5">
    <source>
        <dbReference type="SAM" id="SignalP"/>
    </source>
</evidence>
<dbReference type="EMBL" id="ATMH01001620">
    <property type="protein sequence ID" value="EPY34367.1"/>
    <property type="molecule type" value="Genomic_DNA"/>
</dbReference>
<keyword evidence="8" id="KW-1185">Reference proteome</keyword>
<feature type="signal peptide" evidence="5">
    <location>
        <begin position="1"/>
        <end position="22"/>
    </location>
</feature>
<dbReference type="Pfam" id="PF14821">
    <property type="entry name" value="Thr_synth_N"/>
    <property type="match status" value="1"/>
</dbReference>
<dbReference type="GO" id="GO:0005737">
    <property type="term" value="C:cytoplasm"/>
    <property type="evidence" value="ECO:0007669"/>
    <property type="project" value="TreeGrafter"/>
</dbReference>
<evidence type="ECO:0000256" key="4">
    <source>
        <dbReference type="PIRSR" id="PIRSR604450-51"/>
    </source>
</evidence>
<feature type="chain" id="PRO_5004558145" evidence="5">
    <location>
        <begin position="23"/>
        <end position="688"/>
    </location>
</feature>
<name>S9UTV0_9TRYP</name>
<dbReference type="InterPro" id="IPR036052">
    <property type="entry name" value="TrpB-like_PALP_sf"/>
</dbReference>
<dbReference type="Gene3D" id="3.90.1380.10">
    <property type="entry name" value="Threonine synthase, N-terminal domain"/>
    <property type="match status" value="1"/>
</dbReference>
<evidence type="ECO:0000256" key="2">
    <source>
        <dbReference type="ARBA" id="ARBA00005517"/>
    </source>
</evidence>
<proteinExistence type="inferred from homology"/>
<sequence length="688" mass="76082">MYVYILSLSLFLFFLSFLLLLAQHHREIKVYTPRGGMATVSPSLIHVVGSAGDDVKDSVRTALDLEAAALHLQRPLVLCVDAEDTIQTAPVAKPYHVRYTWTAESTLEEVVDAVRVHLRGGDDEVVAGRFASTRGASERSNFLSVLRDGLGKDGGLYIPKELPTLPRSQLRHFCKSRHLSYIDGAQIVIEQLIDRSMTPAMLYPLLLRAYDQDRWSGKQDVCPVTPLYGRPADAGAAAEKWAADVSVMELFHGPTAAFKDFALQLFPQYFNTATEEEYKEAHAADPAVQRDRYIILAATSGDTGVAAISGFVNAGGKTKTMILYPMDGVSPVQRLQMLTYDDGASVRVYGVNNSNFDFCQRTVKTVFSDATLCRELLAHDPPLKLSSANSINWGRLAPQVVYYFWSYRHHVQHPPAGWHFGDPIDVVVPCGNFGNILAGYVAKLMGVPIRKLIVASNCNDVLYEFVRTGVYDIRTRALAVTASPSIDILKASNVERFLYLLSDGDAPMVADCMERLEQEGHFEITAAMKARMQACFWAGRCDEADCAETIKAVYEASGRTRLLDPHTAVAVFVARQFRETEQLKEVLERGAPVPPLVVASTAHWAKFPEPVLQAIRGERMDLSETSAEPTEAIRVVRRLYDAIVTEHTPVHPALAAMLVQAETQAKPPRAVDAEVPLIQKELEEFAMA</sequence>
<dbReference type="NCBIfam" id="TIGR00260">
    <property type="entry name" value="thrC"/>
    <property type="match status" value="1"/>
</dbReference>
<dbReference type="SUPFAM" id="SSF53686">
    <property type="entry name" value="Tryptophan synthase beta subunit-like PLP-dependent enzymes"/>
    <property type="match status" value="1"/>
</dbReference>
<evidence type="ECO:0000259" key="6">
    <source>
        <dbReference type="Pfam" id="PF14821"/>
    </source>
</evidence>
<comment type="similarity">
    <text evidence="2">Belongs to the threonine synthase family.</text>
</comment>
<dbReference type="Pfam" id="PF24857">
    <property type="entry name" value="THR4_C"/>
    <property type="match status" value="1"/>
</dbReference>
<evidence type="ECO:0000313" key="7">
    <source>
        <dbReference type="EMBL" id="EPY34367.1"/>
    </source>
</evidence>
<dbReference type="AlphaFoldDB" id="S9UTV0"/>
<reference evidence="7 8" key="1">
    <citation type="journal article" date="2013" name="PLoS ONE">
        <title>Predicting the Proteins of Angomonas deanei, Strigomonas culicis and Their Respective Endosymbionts Reveals New Aspects of the Trypanosomatidae Family.</title>
        <authorList>
            <person name="Motta M.C."/>
            <person name="Martins A.C."/>
            <person name="de Souza S.S."/>
            <person name="Catta-Preta C.M."/>
            <person name="Silva R."/>
            <person name="Klein C.C."/>
            <person name="de Almeida L.G."/>
            <person name="de Lima Cunha O."/>
            <person name="Ciapina L.P."/>
            <person name="Brocchi M."/>
            <person name="Colabardini A.C."/>
            <person name="de Araujo Lima B."/>
            <person name="Machado C.R."/>
            <person name="de Almeida Soares C.M."/>
            <person name="Probst C.M."/>
            <person name="de Menezes C.B."/>
            <person name="Thompson C.E."/>
            <person name="Bartholomeu D.C."/>
            <person name="Gradia D.F."/>
            <person name="Pavoni D.P."/>
            <person name="Grisard E.C."/>
            <person name="Fantinatti-Garboggini F."/>
            <person name="Marchini F.K."/>
            <person name="Rodrigues-Luiz G.F."/>
            <person name="Wagner G."/>
            <person name="Goldman G.H."/>
            <person name="Fietto J.L."/>
            <person name="Elias M.C."/>
            <person name="Goldman M.H."/>
            <person name="Sagot M.F."/>
            <person name="Pereira M."/>
            <person name="Stoco P.H."/>
            <person name="de Mendonca-Neto R.P."/>
            <person name="Teixeira S.M."/>
            <person name="Maciel T.E."/>
            <person name="de Oliveira Mendes T.A."/>
            <person name="Urmenyi T.P."/>
            <person name="de Souza W."/>
            <person name="Schenkman S."/>
            <person name="de Vasconcelos A.T."/>
        </authorList>
    </citation>
    <scope>NUCLEOTIDE SEQUENCE [LARGE SCALE GENOMIC DNA]</scope>
</reference>
<dbReference type="Gene3D" id="3.40.50.1100">
    <property type="match status" value="2"/>
</dbReference>
<dbReference type="InterPro" id="IPR029144">
    <property type="entry name" value="Thr_synth_N"/>
</dbReference>
<dbReference type="PANTHER" id="PTHR43515:SF1">
    <property type="entry name" value="THREONINE SYNTHASE-LIKE 1"/>
    <property type="match status" value="1"/>
</dbReference>
<dbReference type="InterPro" id="IPR004450">
    <property type="entry name" value="Thr_synthase-like"/>
</dbReference>
<evidence type="ECO:0000313" key="8">
    <source>
        <dbReference type="Proteomes" id="UP000015354"/>
    </source>
</evidence>
<keyword evidence="5" id="KW-0732">Signal</keyword>
<protein>
    <submittedName>
        <fullName evidence="7">Threonine synthase</fullName>
    </submittedName>
</protein>
<dbReference type="InterPro" id="IPR037158">
    <property type="entry name" value="Thr_synth_N_sf"/>
</dbReference>
<comment type="caution">
    <text evidence="7">The sequence shown here is derived from an EMBL/GenBank/DDBJ whole genome shotgun (WGS) entry which is preliminary data.</text>
</comment>
<dbReference type="PANTHER" id="PTHR43515">
    <property type="entry name" value="THREONINE SYNTHASE-LIKE 1"/>
    <property type="match status" value="1"/>
</dbReference>
<evidence type="ECO:0000256" key="1">
    <source>
        <dbReference type="ARBA" id="ARBA00001933"/>
    </source>
</evidence>
<gene>
    <name evidence="7" type="ORF">STCU_01620</name>
</gene>
<evidence type="ECO:0000256" key="3">
    <source>
        <dbReference type="ARBA" id="ARBA00022898"/>
    </source>
</evidence>
<dbReference type="Proteomes" id="UP000015354">
    <property type="component" value="Unassembled WGS sequence"/>
</dbReference>
<accession>S9UTV0</accession>
<comment type="cofactor">
    <cofactor evidence="1 4">
        <name>pyridoxal 5'-phosphate</name>
        <dbReference type="ChEBI" id="CHEBI:597326"/>
    </cofactor>
</comment>
<feature type="domain" description="Threonine synthase N-terminal" evidence="6">
    <location>
        <begin position="129"/>
        <end position="210"/>
    </location>
</feature>
<keyword evidence="3 4" id="KW-0663">Pyridoxal phosphate</keyword>
<feature type="modified residue" description="N6-(pyridoxal phosphate)lysine" evidence="4">
    <location>
        <position position="259"/>
    </location>
</feature>
<dbReference type="OrthoDB" id="5203861at2759"/>